<evidence type="ECO:0000313" key="2">
    <source>
        <dbReference type="Proteomes" id="UP000198939"/>
    </source>
</evidence>
<accession>A0ABY1AX87</accession>
<keyword evidence="2" id="KW-1185">Reference proteome</keyword>
<dbReference type="Proteomes" id="UP000198939">
    <property type="component" value="Unassembled WGS sequence"/>
</dbReference>
<organism evidence="1 2">
    <name type="scientific">Rhizobium tibeticum</name>
    <dbReference type="NCBI Taxonomy" id="501024"/>
    <lineage>
        <taxon>Bacteria</taxon>
        <taxon>Pseudomonadati</taxon>
        <taxon>Pseudomonadota</taxon>
        <taxon>Alphaproteobacteria</taxon>
        <taxon>Hyphomicrobiales</taxon>
        <taxon>Rhizobiaceae</taxon>
        <taxon>Rhizobium/Agrobacterium group</taxon>
        <taxon>Rhizobium</taxon>
    </lineage>
</organism>
<evidence type="ECO:0008006" key="3">
    <source>
        <dbReference type="Google" id="ProtNLM"/>
    </source>
</evidence>
<name>A0ABY1AX87_9HYPH</name>
<reference evidence="1 2" key="1">
    <citation type="submission" date="2016-10" db="EMBL/GenBank/DDBJ databases">
        <authorList>
            <person name="Varghese N."/>
            <person name="Submissions S."/>
        </authorList>
    </citation>
    <scope>NUCLEOTIDE SEQUENCE [LARGE SCALE GENOMIC DNA]</scope>
    <source>
        <strain evidence="1 2">CGMCC 1.7071</strain>
    </source>
</reference>
<dbReference type="EMBL" id="FOCV01000058">
    <property type="protein sequence ID" value="SEP24100.1"/>
    <property type="molecule type" value="Genomic_DNA"/>
</dbReference>
<proteinExistence type="predicted"/>
<sequence>MRVASERKQPFAKVLELFPYRKCHRDLIFRSKPPQPGGKAFIPDAPVALKVEHSLITKRSDHA</sequence>
<comment type="caution">
    <text evidence="1">The sequence shown here is derived from an EMBL/GenBank/DDBJ whole genome shotgun (WGS) entry which is preliminary data.</text>
</comment>
<gene>
    <name evidence="1" type="ORF">SAMN05216228_105812</name>
</gene>
<protein>
    <recommendedName>
        <fullName evidence="3">Transposase</fullName>
    </recommendedName>
</protein>
<evidence type="ECO:0000313" key="1">
    <source>
        <dbReference type="EMBL" id="SEP24100.1"/>
    </source>
</evidence>